<evidence type="ECO:0000256" key="1">
    <source>
        <dbReference type="SAM" id="MobiDB-lite"/>
    </source>
</evidence>
<protein>
    <recommendedName>
        <fullName evidence="2">BTB domain-containing protein</fullName>
    </recommendedName>
</protein>
<dbReference type="Proteomes" id="UP001583193">
    <property type="component" value="Unassembled WGS sequence"/>
</dbReference>
<dbReference type="InterPro" id="IPR011333">
    <property type="entry name" value="SKP1/BTB/POZ_sf"/>
</dbReference>
<dbReference type="EMBL" id="JAVDPF010000004">
    <property type="protein sequence ID" value="KAL1884480.1"/>
    <property type="molecule type" value="Genomic_DNA"/>
</dbReference>
<keyword evidence="4" id="KW-1185">Reference proteome</keyword>
<dbReference type="SUPFAM" id="SSF54695">
    <property type="entry name" value="POZ domain"/>
    <property type="match status" value="1"/>
</dbReference>
<evidence type="ECO:0000313" key="4">
    <source>
        <dbReference type="Proteomes" id="UP001583193"/>
    </source>
</evidence>
<name>A0ABR3Y973_9EURO</name>
<dbReference type="Gene3D" id="3.30.710.10">
    <property type="entry name" value="Potassium Channel Kv1.1, Chain A"/>
    <property type="match status" value="1"/>
</dbReference>
<feature type="domain" description="BTB" evidence="2">
    <location>
        <begin position="11"/>
        <end position="81"/>
    </location>
</feature>
<accession>A0ABR3Y973</accession>
<dbReference type="PROSITE" id="PS50097">
    <property type="entry name" value="BTB"/>
    <property type="match status" value="1"/>
</dbReference>
<dbReference type="Pfam" id="PF00651">
    <property type="entry name" value="BTB"/>
    <property type="match status" value="1"/>
</dbReference>
<reference evidence="3 4" key="1">
    <citation type="journal article" date="2024" name="IMA Fungus">
        <title>IMA Genome - F19 : A genome assembly and annotation guide to empower mycologists, including annotated draft genome sequences of Ceratocystis pirilliformis, Diaporthe australafricana, Fusarium ophioides, Paecilomyces lecythidis, and Sporothrix stenoceras.</title>
        <authorList>
            <person name="Aylward J."/>
            <person name="Wilson A.M."/>
            <person name="Visagie C.M."/>
            <person name="Spraker J."/>
            <person name="Barnes I."/>
            <person name="Buitendag C."/>
            <person name="Ceriani C."/>
            <person name="Del Mar Angel L."/>
            <person name="du Plessis D."/>
            <person name="Fuchs T."/>
            <person name="Gasser K."/>
            <person name="Kramer D."/>
            <person name="Li W."/>
            <person name="Munsamy K."/>
            <person name="Piso A."/>
            <person name="Price J.L."/>
            <person name="Sonnekus B."/>
            <person name="Thomas C."/>
            <person name="van der Nest A."/>
            <person name="van Dijk A."/>
            <person name="van Heerden A."/>
            <person name="van Vuuren N."/>
            <person name="Yilmaz N."/>
            <person name="Duong T.A."/>
            <person name="van der Merwe N.A."/>
            <person name="Wingfield M.J."/>
            <person name="Wingfield B.D."/>
        </authorList>
    </citation>
    <scope>NUCLEOTIDE SEQUENCE [LARGE SCALE GENOMIC DNA]</scope>
    <source>
        <strain evidence="3 4">CMW 18167</strain>
    </source>
</reference>
<feature type="region of interest" description="Disordered" evidence="1">
    <location>
        <begin position="80"/>
        <end position="101"/>
    </location>
</feature>
<dbReference type="InterPro" id="IPR000210">
    <property type="entry name" value="BTB/POZ_dom"/>
</dbReference>
<dbReference type="PANTHER" id="PTHR47843">
    <property type="entry name" value="BTB DOMAIN-CONTAINING PROTEIN-RELATED"/>
    <property type="match status" value="1"/>
</dbReference>
<evidence type="ECO:0000259" key="2">
    <source>
        <dbReference type="PROSITE" id="PS50097"/>
    </source>
</evidence>
<feature type="compositionally biased region" description="Basic and acidic residues" evidence="1">
    <location>
        <begin position="91"/>
        <end position="101"/>
    </location>
</feature>
<gene>
    <name evidence="3" type="ORF">Plec18167_002070</name>
</gene>
<organism evidence="3 4">
    <name type="scientific">Paecilomyces lecythidis</name>
    <dbReference type="NCBI Taxonomy" id="3004212"/>
    <lineage>
        <taxon>Eukaryota</taxon>
        <taxon>Fungi</taxon>
        <taxon>Dikarya</taxon>
        <taxon>Ascomycota</taxon>
        <taxon>Pezizomycotina</taxon>
        <taxon>Eurotiomycetes</taxon>
        <taxon>Eurotiomycetidae</taxon>
        <taxon>Eurotiales</taxon>
        <taxon>Thermoascaceae</taxon>
        <taxon>Paecilomyces</taxon>
    </lineage>
</organism>
<comment type="caution">
    <text evidence="3">The sequence shown here is derived from an EMBL/GenBank/DDBJ whole genome shotgun (WGS) entry which is preliminary data.</text>
</comment>
<evidence type="ECO:0000313" key="3">
    <source>
        <dbReference type="EMBL" id="KAL1884480.1"/>
    </source>
</evidence>
<sequence length="301" mass="33917">MADYKRIIRSSHFIFVVGQERTPLTIHSAILQNLSEPLYALINNGVMKESTARLATLNDVETDTFIAFCEYAYTGAYATPDRPSVETSADEPDKGPANDQDTKVDVSLDILGYQAYPETSIERNDSWGAIAYSSKKKKLKGKKSCWNKPEPSYEPEPEPESVQVNIIYPYERLWEEFRSRAFQANAALLSPNPDIIFHAKLCVFATKYLVEPLRQQCLRSLHRDLSNFSLNGDNVSIILDLLEFTYTNTGRYEPGGKSPLRDLVIHFVACEARTLGDNEKFTEILDSNAEMGSDLVAKLVK</sequence>
<proteinExistence type="predicted"/>